<organism evidence="1 3">
    <name type="scientific">Xenorhabdus ehlersii</name>
    <dbReference type="NCBI Taxonomy" id="290111"/>
    <lineage>
        <taxon>Bacteria</taxon>
        <taxon>Pseudomonadati</taxon>
        <taxon>Pseudomonadota</taxon>
        <taxon>Gammaproteobacteria</taxon>
        <taxon>Enterobacterales</taxon>
        <taxon>Morganellaceae</taxon>
        <taxon>Xenorhabdus</taxon>
    </lineage>
</organism>
<protein>
    <submittedName>
        <fullName evidence="2">Virulence-associated protein</fullName>
    </submittedName>
</protein>
<evidence type="ECO:0000313" key="2">
    <source>
        <dbReference type="EMBL" id="RKE87325.1"/>
    </source>
</evidence>
<dbReference type="EMBL" id="NIBT01000005">
    <property type="protein sequence ID" value="PHM25592.1"/>
    <property type="molecule type" value="Genomic_DNA"/>
</dbReference>
<dbReference type="RefSeq" id="WP_167450634.1">
    <property type="nucleotide sequence ID" value="NZ_CAWNOJ010000064.1"/>
</dbReference>
<proteinExistence type="predicted"/>
<dbReference type="InterPro" id="IPR038625">
    <property type="entry name" value="R_equi_Vir_sf"/>
</dbReference>
<gene>
    <name evidence="2" type="ORF">BDE27_3662</name>
    <name evidence="1" type="ORF">Xehl_01219</name>
</gene>
<dbReference type="EMBL" id="RAQI01000007">
    <property type="protein sequence ID" value="RKE87325.1"/>
    <property type="molecule type" value="Genomic_DNA"/>
</dbReference>
<dbReference type="AlphaFoldDB" id="A0A2D0IUM7"/>
<comment type="caution">
    <text evidence="1">The sequence shown here is derived from an EMBL/GenBank/DDBJ whole genome shotgun (WGS) entry which is preliminary data.</text>
</comment>
<dbReference type="InterPro" id="IPR008810">
    <property type="entry name" value="R_equi_Vir"/>
</dbReference>
<dbReference type="Proteomes" id="UP000283568">
    <property type="component" value="Unassembled WGS sequence"/>
</dbReference>
<evidence type="ECO:0000313" key="4">
    <source>
        <dbReference type="Proteomes" id="UP000283568"/>
    </source>
</evidence>
<dbReference type="Gene3D" id="2.40.128.480">
    <property type="entry name" value="Rhodococcus equi virulence-associated protein"/>
    <property type="match status" value="1"/>
</dbReference>
<accession>A0A2D0IUM7</accession>
<name>A0A2D0IUM7_9GAMM</name>
<reference evidence="1 3" key="1">
    <citation type="journal article" date="2017" name="Nat. Microbiol.">
        <title>Natural product diversity associated with the nematode symbionts Photorhabdus and Xenorhabdus.</title>
        <authorList>
            <person name="Tobias N.J."/>
            <person name="Wolff H."/>
            <person name="Djahanschiri B."/>
            <person name="Grundmann F."/>
            <person name="Kronenwerth M."/>
            <person name="Shi Y.M."/>
            <person name="Simonyi S."/>
            <person name="Grun P."/>
            <person name="Shapiro-Ilan D."/>
            <person name="Pidot S.J."/>
            <person name="Stinear T.P."/>
            <person name="Ebersberger I."/>
            <person name="Bode H.B."/>
        </authorList>
    </citation>
    <scope>NUCLEOTIDE SEQUENCE [LARGE SCALE GENOMIC DNA]</scope>
    <source>
        <strain evidence="1 3">DSM 16337</strain>
    </source>
</reference>
<keyword evidence="4" id="KW-1185">Reference proteome</keyword>
<sequence>MNTLEQNEIKLKLIENFKQTMQGKLEPKLIDEATKRMASSGIDAYSAGGQVESFIFYLTFYLHLDFVGKKAFRGKAGGLTTPGLATIQGFVLTDNLDTLYSDTVSFAFQASPVTFSLHFFDSHSRALGSFAGLAISLITGVGGGTGSWS</sequence>
<dbReference type="Pfam" id="PF05526">
    <property type="entry name" value="R_equi_Vir"/>
    <property type="match status" value="1"/>
</dbReference>
<reference evidence="2 4" key="2">
    <citation type="submission" date="2018-09" db="EMBL/GenBank/DDBJ databases">
        <title>Genomic Encyclopedia of Archaeal and Bacterial Type Strains, Phase II (KMG-II): from individual species to whole genera.</title>
        <authorList>
            <person name="Goeker M."/>
        </authorList>
    </citation>
    <scope>NUCLEOTIDE SEQUENCE [LARGE SCALE GENOMIC DNA]</scope>
    <source>
        <strain evidence="2 4">DSM 16337</strain>
    </source>
</reference>
<evidence type="ECO:0000313" key="1">
    <source>
        <dbReference type="EMBL" id="PHM25592.1"/>
    </source>
</evidence>
<evidence type="ECO:0000313" key="3">
    <source>
        <dbReference type="Proteomes" id="UP000225605"/>
    </source>
</evidence>
<dbReference type="Proteomes" id="UP000225605">
    <property type="component" value="Unassembled WGS sequence"/>
</dbReference>